<evidence type="ECO:0000313" key="3">
    <source>
        <dbReference type="EMBL" id="KAG0729155.1"/>
    </source>
</evidence>
<evidence type="ECO:0000256" key="1">
    <source>
        <dbReference type="ARBA" id="ARBA00022468"/>
    </source>
</evidence>
<dbReference type="Pfam" id="PF02145">
    <property type="entry name" value="Rap_GAP"/>
    <property type="match status" value="1"/>
</dbReference>
<keyword evidence="4" id="KW-1185">Reference proteome</keyword>
<dbReference type="SUPFAM" id="SSF111347">
    <property type="entry name" value="Rap/Ran-GAP"/>
    <property type="match status" value="1"/>
</dbReference>
<dbReference type="Gene3D" id="3.40.50.11210">
    <property type="entry name" value="Rap/Ran-GAP"/>
    <property type="match status" value="1"/>
</dbReference>
<evidence type="ECO:0000259" key="2">
    <source>
        <dbReference type="PROSITE" id="PS50085"/>
    </source>
</evidence>
<dbReference type="PROSITE" id="PS50085">
    <property type="entry name" value="RAPGAP"/>
    <property type="match status" value="1"/>
</dbReference>
<dbReference type="GO" id="GO:0005737">
    <property type="term" value="C:cytoplasm"/>
    <property type="evidence" value="ECO:0007669"/>
    <property type="project" value="TreeGrafter"/>
</dbReference>
<name>A0A8J4Z172_CHIOP</name>
<feature type="domain" description="Rap-GAP" evidence="2">
    <location>
        <begin position="1"/>
        <end position="103"/>
    </location>
</feature>
<dbReference type="Proteomes" id="UP000770661">
    <property type="component" value="Unassembled WGS sequence"/>
</dbReference>
<organism evidence="3 4">
    <name type="scientific">Chionoecetes opilio</name>
    <name type="common">Atlantic snow crab</name>
    <name type="synonym">Cancer opilio</name>
    <dbReference type="NCBI Taxonomy" id="41210"/>
    <lineage>
        <taxon>Eukaryota</taxon>
        <taxon>Metazoa</taxon>
        <taxon>Ecdysozoa</taxon>
        <taxon>Arthropoda</taxon>
        <taxon>Crustacea</taxon>
        <taxon>Multicrustacea</taxon>
        <taxon>Malacostraca</taxon>
        <taxon>Eumalacostraca</taxon>
        <taxon>Eucarida</taxon>
        <taxon>Decapoda</taxon>
        <taxon>Pleocyemata</taxon>
        <taxon>Brachyura</taxon>
        <taxon>Eubrachyura</taxon>
        <taxon>Majoidea</taxon>
        <taxon>Majidae</taxon>
        <taxon>Chionoecetes</taxon>
    </lineage>
</organism>
<dbReference type="OrthoDB" id="2499658at2759"/>
<comment type="caution">
    <text evidence="3">The sequence shown here is derived from an EMBL/GenBank/DDBJ whole genome shotgun (WGS) entry which is preliminary data.</text>
</comment>
<dbReference type="InterPro" id="IPR035974">
    <property type="entry name" value="Rap/Ran-GAP_sf"/>
</dbReference>
<proteinExistence type="predicted"/>
<dbReference type="PANTHER" id="PTHR15711">
    <property type="entry name" value="RAP GTPASE-ACTIVATING PROTEIN"/>
    <property type="match status" value="1"/>
</dbReference>
<sequence>MFQEPGAPPFSPRHIRSHFQHVFIVVQAINPCTENTQYRVTVSRFKDVPLFGPMMPEAATFPKSKAFTDFLLAKAINGEMAALRSEKFAAMATRTRHEYLKDQALNHSTSTTLDTSTKFSLMGFSRGSKKDKRGIKYIPDASVRGALSWPVTVHDAALQQNVDCVLGISGDSVVVVEEASAAVIFAAPCKSVIGWTLRPQQG</sequence>
<dbReference type="GO" id="GO:0051056">
    <property type="term" value="P:regulation of small GTPase mediated signal transduction"/>
    <property type="evidence" value="ECO:0007669"/>
    <property type="project" value="InterPro"/>
</dbReference>
<evidence type="ECO:0000313" key="4">
    <source>
        <dbReference type="Proteomes" id="UP000770661"/>
    </source>
</evidence>
<dbReference type="InterPro" id="IPR000331">
    <property type="entry name" value="Rap/Ran_GAP_dom"/>
</dbReference>
<dbReference type="AlphaFoldDB" id="A0A8J4Z172"/>
<dbReference type="EMBL" id="JACEEZ010001480">
    <property type="protein sequence ID" value="KAG0729155.1"/>
    <property type="molecule type" value="Genomic_DNA"/>
</dbReference>
<accession>A0A8J4Z172</accession>
<protein>
    <submittedName>
        <fullName evidence="3">Signal-induced proliferation-associated 1-like protein 2</fullName>
    </submittedName>
</protein>
<dbReference type="InterPro" id="IPR050989">
    <property type="entry name" value="Rap1_Ran_GAP"/>
</dbReference>
<reference evidence="3" key="1">
    <citation type="submission" date="2020-07" db="EMBL/GenBank/DDBJ databases">
        <title>The High-quality genome of the commercially important snow crab, Chionoecetes opilio.</title>
        <authorList>
            <person name="Jeong J.-H."/>
            <person name="Ryu S."/>
        </authorList>
    </citation>
    <scope>NUCLEOTIDE SEQUENCE</scope>
    <source>
        <strain evidence="3">MADBK_172401_WGS</strain>
        <tissue evidence="3">Digestive gland</tissue>
    </source>
</reference>
<dbReference type="PANTHER" id="PTHR15711:SF22">
    <property type="entry name" value="RAP-GAP DOMAIN-CONTAINING PROTEIN"/>
    <property type="match status" value="1"/>
</dbReference>
<gene>
    <name evidence="3" type="primary">Sipa1l2_0</name>
    <name evidence="3" type="ORF">GWK47_030904</name>
</gene>
<keyword evidence="1" id="KW-0343">GTPase activation</keyword>
<dbReference type="GO" id="GO:0005096">
    <property type="term" value="F:GTPase activator activity"/>
    <property type="evidence" value="ECO:0007669"/>
    <property type="project" value="UniProtKB-KW"/>
</dbReference>